<name>A0AC61S046_9FIRM</name>
<evidence type="ECO:0000313" key="2">
    <source>
        <dbReference type="Proteomes" id="UP000304953"/>
    </source>
</evidence>
<reference evidence="1" key="1">
    <citation type="submission" date="2019-04" db="EMBL/GenBank/DDBJ databases">
        <title>Microbes associate with the intestines of laboratory mice.</title>
        <authorList>
            <person name="Navarre W."/>
            <person name="Wong E."/>
            <person name="Huang K."/>
            <person name="Tropini C."/>
            <person name="Ng K."/>
            <person name="Yu B."/>
        </authorList>
    </citation>
    <scope>NUCLEOTIDE SEQUENCE</scope>
    <source>
        <strain evidence="1">NM01_1-7b</strain>
    </source>
</reference>
<dbReference type="EC" id="2.7.7.81" evidence="1"/>
<gene>
    <name evidence="1" type="primary">pseF</name>
    <name evidence="1" type="ORF">E5329_03355</name>
</gene>
<proteinExistence type="predicted"/>
<evidence type="ECO:0000313" key="1">
    <source>
        <dbReference type="EMBL" id="TGY97657.1"/>
    </source>
</evidence>
<organism evidence="1 2">
    <name type="scientific">Petralouisia muris</name>
    <dbReference type="NCBI Taxonomy" id="3032872"/>
    <lineage>
        <taxon>Bacteria</taxon>
        <taxon>Bacillati</taxon>
        <taxon>Bacillota</taxon>
        <taxon>Clostridia</taxon>
        <taxon>Lachnospirales</taxon>
        <taxon>Lachnospiraceae</taxon>
        <taxon>Petralouisia</taxon>
    </lineage>
</organism>
<keyword evidence="2" id="KW-1185">Reference proteome</keyword>
<accession>A0AC61S046</accession>
<keyword evidence="1" id="KW-0808">Transferase</keyword>
<keyword evidence="1" id="KW-0548">Nucleotidyltransferase</keyword>
<dbReference type="EMBL" id="SRYA01000005">
    <property type="protein sequence ID" value="TGY97657.1"/>
    <property type="molecule type" value="Genomic_DNA"/>
</dbReference>
<comment type="caution">
    <text evidence="1">The sequence shown here is derived from an EMBL/GenBank/DDBJ whole genome shotgun (WGS) entry which is preliminary data.</text>
</comment>
<dbReference type="Proteomes" id="UP000304953">
    <property type="component" value="Unassembled WGS sequence"/>
</dbReference>
<sequence length="237" mass="27573">MEKKRLAIITARGGSKRIPGKNIREFCGRPMIAYSIEAAIESRIFTEVMVSTDSVKIAETAKKYGAKVPFMRSRENSNDYAATSDVILEVLKNYRMLKQEFDCFCCIYPTAPFLTPERLKEAMQLMEEHHPSAVLPVVAYSYPPQRCFIMGKDNRLEYKYPEYIRARSQDLEKQYHDAGQFYIYQSEEYLRKKGMIAENIMPLVLSELEVQDIDNEEDWKLAELKYLLVKGKENFGE</sequence>
<protein>
    <submittedName>
        <fullName evidence="1">Pseudaminic acid cytidylyltransferase</fullName>
        <ecNumber evidence="1">2.7.7.81</ecNumber>
    </submittedName>
</protein>